<organism evidence="3 4">
    <name type="scientific">Bacillus selenitireducens (strain ATCC 700615 / DSM 15326 / MLS10)</name>
    <dbReference type="NCBI Taxonomy" id="439292"/>
    <lineage>
        <taxon>Bacteria</taxon>
        <taxon>Bacillati</taxon>
        <taxon>Bacillota</taxon>
        <taxon>Bacilli</taxon>
        <taxon>Bacillales</taxon>
        <taxon>Bacillaceae</taxon>
        <taxon>Salisediminibacterium</taxon>
    </lineage>
</organism>
<dbReference type="KEGG" id="bse:Bsel_2856"/>
<dbReference type="PROSITE" id="PS50263">
    <property type="entry name" value="CN_HYDROLASE"/>
    <property type="match status" value="1"/>
</dbReference>
<dbReference type="PANTHER" id="PTHR23088:SF27">
    <property type="entry name" value="DEAMINATED GLUTATHIONE AMIDASE"/>
    <property type="match status" value="1"/>
</dbReference>
<dbReference type="EMBL" id="CP001791">
    <property type="protein sequence ID" value="ADI00347.1"/>
    <property type="molecule type" value="Genomic_DNA"/>
</dbReference>
<dbReference type="STRING" id="439292.Bsel_2856"/>
<dbReference type="GO" id="GO:0016746">
    <property type="term" value="F:acyltransferase activity"/>
    <property type="evidence" value="ECO:0007669"/>
    <property type="project" value="UniProtKB-KW"/>
</dbReference>
<reference evidence="3" key="1">
    <citation type="submission" date="2009-10" db="EMBL/GenBank/DDBJ databases">
        <title>Complete sequence of Bacillus selenitireducens MLS10.</title>
        <authorList>
            <consortium name="US DOE Joint Genome Institute"/>
            <person name="Lucas S."/>
            <person name="Copeland A."/>
            <person name="Lapidus A."/>
            <person name="Glavina del Rio T."/>
            <person name="Dalin E."/>
            <person name="Tice H."/>
            <person name="Bruce D."/>
            <person name="Goodwin L."/>
            <person name="Pitluck S."/>
            <person name="Sims D."/>
            <person name="Brettin T."/>
            <person name="Detter J.C."/>
            <person name="Han C."/>
            <person name="Larimer F."/>
            <person name="Land M."/>
            <person name="Hauser L."/>
            <person name="Kyrpides N."/>
            <person name="Ovchinnikova G."/>
            <person name="Stolz J."/>
        </authorList>
    </citation>
    <scope>NUCLEOTIDE SEQUENCE [LARGE SCALE GENOMIC DNA]</scope>
    <source>
        <strain evidence="3">MLS10</strain>
    </source>
</reference>
<comment type="similarity">
    <text evidence="1">Belongs to the carbon-nitrogen hydrolase superfamily. NIT1/NIT2 family.</text>
</comment>
<protein>
    <submittedName>
        <fullName evidence="3">Nitrilase/cyanide hydratase and apolipoprotein N-acyltransferase</fullName>
    </submittedName>
</protein>
<evidence type="ECO:0000256" key="1">
    <source>
        <dbReference type="ARBA" id="ARBA00010613"/>
    </source>
</evidence>
<dbReference type="HOGENOM" id="CLU_030130_1_2_9"/>
<dbReference type="eggNOG" id="COG0388">
    <property type="taxonomic scope" value="Bacteria"/>
</dbReference>
<dbReference type="InterPro" id="IPR003010">
    <property type="entry name" value="C-N_Hydrolase"/>
</dbReference>
<feature type="domain" description="CN hydrolase" evidence="2">
    <location>
        <begin position="1"/>
        <end position="244"/>
    </location>
</feature>
<dbReference type="SUPFAM" id="SSF56317">
    <property type="entry name" value="Carbon-nitrogen hydrolase"/>
    <property type="match status" value="1"/>
</dbReference>
<dbReference type="CDD" id="cd07197">
    <property type="entry name" value="nitrilase"/>
    <property type="match status" value="1"/>
</dbReference>
<dbReference type="Gene3D" id="3.60.110.10">
    <property type="entry name" value="Carbon-nitrogen hydrolase"/>
    <property type="match status" value="1"/>
</dbReference>
<dbReference type="RefSeq" id="WP_013173760.1">
    <property type="nucleotide sequence ID" value="NC_014219.1"/>
</dbReference>
<dbReference type="AlphaFoldDB" id="D6XZ62"/>
<name>D6XZ62_BACIE</name>
<evidence type="ECO:0000313" key="4">
    <source>
        <dbReference type="Proteomes" id="UP000000271"/>
    </source>
</evidence>
<dbReference type="Proteomes" id="UP000000271">
    <property type="component" value="Chromosome"/>
</dbReference>
<dbReference type="PANTHER" id="PTHR23088">
    <property type="entry name" value="NITRILASE-RELATED"/>
    <property type="match status" value="1"/>
</dbReference>
<evidence type="ECO:0000259" key="2">
    <source>
        <dbReference type="PROSITE" id="PS50263"/>
    </source>
</evidence>
<proteinExistence type="inferred from homology"/>
<dbReference type="Pfam" id="PF00795">
    <property type="entry name" value="CN_hydrolase"/>
    <property type="match status" value="1"/>
</dbReference>
<gene>
    <name evidence="3" type="ordered locus">Bsel_2856</name>
</gene>
<dbReference type="InterPro" id="IPR036526">
    <property type="entry name" value="C-N_Hydrolase_sf"/>
</dbReference>
<evidence type="ECO:0000313" key="3">
    <source>
        <dbReference type="EMBL" id="ADI00347.1"/>
    </source>
</evidence>
<accession>D6XZ62</accession>
<keyword evidence="4" id="KW-1185">Reference proteome</keyword>
<sequence length="264" mass="31183">MAGFQCKIPEQMDKDGQIRHVDRLCSKLRNELKGQDGDLVVLPELSAMTYSRDCFDKLHEFAEDESGPIFSKFSELARELGMWIVYGHASIQESGYAISQYVIRSDGDLEGRYDKIHIAQFDSSFEREYFEEGREPLSFQVKDIKIGLMICYDIRFPQFAERYNYDHEVDLILHPVAFYRDETFPSWHHFVITRALENQLYLLSLNQAGDGFGESLFSYPWLDSKSQAIYMNNDEQIRIYDVHKETVAYYRNHYPIREDNRFRK</sequence>